<dbReference type="RefSeq" id="WP_160343924.1">
    <property type="nucleotide sequence ID" value="NZ_WKJZ01000001.1"/>
</dbReference>
<sequence>MIEEVRRRAYLAAMQVASWLPRVELPFAAPSRPELLQPLSAPEPEPAPAPEVVASVAKAVAEDAPAYQAPPAQAPVVPPATRPKIEVPRPAPQGRMAKTEAVEEATEAAVPAQPQPIAPPRFALQLLRAGACAVLVELPNGEPLQGRDPAYLLLKDLLRAAGLPDSPQLIGEPVRWPLLVRGQMDQGPEAARDFLQTFVGARLEEQAPCSCLWLVGLPAIRFAGEGDEQSYNRELQIEGLGAAWALPGLELLMDEPERKRSLWQAMQRVRQRWLNTSES</sequence>
<organism evidence="2 3">
    <name type="scientific">Pseudomonas xionganensis</name>
    <dbReference type="NCBI Taxonomy" id="2654845"/>
    <lineage>
        <taxon>Bacteria</taxon>
        <taxon>Pseudomonadati</taxon>
        <taxon>Pseudomonadota</taxon>
        <taxon>Gammaproteobacteria</taxon>
        <taxon>Pseudomonadales</taxon>
        <taxon>Pseudomonadaceae</taxon>
        <taxon>Pseudomonas</taxon>
    </lineage>
</organism>
<evidence type="ECO:0000313" key="2">
    <source>
        <dbReference type="EMBL" id="MVW75000.1"/>
    </source>
</evidence>
<evidence type="ECO:0000256" key="1">
    <source>
        <dbReference type="SAM" id="MobiDB-lite"/>
    </source>
</evidence>
<proteinExistence type="predicted"/>
<gene>
    <name evidence="2" type="ORF">GJV18_06690</name>
</gene>
<comment type="caution">
    <text evidence="2">The sequence shown here is derived from an EMBL/GenBank/DDBJ whole genome shotgun (WGS) entry which is preliminary data.</text>
</comment>
<keyword evidence="3" id="KW-1185">Reference proteome</keyword>
<protein>
    <submittedName>
        <fullName evidence="2">Energy transducer TonB</fullName>
    </submittedName>
</protein>
<feature type="compositionally biased region" description="Pro residues" evidence="1">
    <location>
        <begin position="72"/>
        <end position="81"/>
    </location>
</feature>
<accession>A0A6I4KR45</accession>
<dbReference type="Proteomes" id="UP000429555">
    <property type="component" value="Unassembled WGS sequence"/>
</dbReference>
<reference evidence="2 3" key="1">
    <citation type="submission" date="2019-11" db="EMBL/GenBank/DDBJ databases">
        <title>Pseudomonas flavidum sp. nov., isolated from Baiyang Lake.</title>
        <authorList>
            <person name="Zhao Y."/>
        </authorList>
    </citation>
    <scope>NUCLEOTIDE SEQUENCE [LARGE SCALE GENOMIC DNA]</scope>
    <source>
        <strain evidence="3">R-22-3 w-18</strain>
    </source>
</reference>
<dbReference type="EMBL" id="WKJZ01000001">
    <property type="protein sequence ID" value="MVW75000.1"/>
    <property type="molecule type" value="Genomic_DNA"/>
</dbReference>
<dbReference type="AlphaFoldDB" id="A0A6I4KR45"/>
<feature type="region of interest" description="Disordered" evidence="1">
    <location>
        <begin position="67"/>
        <end position="95"/>
    </location>
</feature>
<evidence type="ECO:0000313" key="3">
    <source>
        <dbReference type="Proteomes" id="UP000429555"/>
    </source>
</evidence>
<name>A0A6I4KR45_9PSED</name>